<keyword evidence="1" id="KW-0732">Signal</keyword>
<name>A0A8J8MPT1_9FIRM</name>
<dbReference type="InterPro" id="IPR030678">
    <property type="entry name" value="Peptide/Ni-bd"/>
</dbReference>
<dbReference type="PIRSF" id="PIRSF002741">
    <property type="entry name" value="MppA"/>
    <property type="match status" value="1"/>
</dbReference>
<evidence type="ECO:0000256" key="1">
    <source>
        <dbReference type="ARBA" id="ARBA00022729"/>
    </source>
</evidence>
<protein>
    <submittedName>
        <fullName evidence="3">ABC transporter substrate-binding protein</fullName>
    </submittedName>
</protein>
<dbReference type="Pfam" id="PF00496">
    <property type="entry name" value="SBP_bac_5"/>
    <property type="match status" value="1"/>
</dbReference>
<dbReference type="PANTHER" id="PTHR30290">
    <property type="entry name" value="PERIPLASMIC BINDING COMPONENT OF ABC TRANSPORTER"/>
    <property type="match status" value="1"/>
</dbReference>
<feature type="domain" description="Solute-binding protein family 5" evidence="2">
    <location>
        <begin position="87"/>
        <end position="426"/>
    </location>
</feature>
<organism evidence="3 4">
    <name type="scientific">Vallitalea pronyensis</name>
    <dbReference type="NCBI Taxonomy" id="1348613"/>
    <lineage>
        <taxon>Bacteria</taxon>
        <taxon>Bacillati</taxon>
        <taxon>Bacillota</taxon>
        <taxon>Clostridia</taxon>
        <taxon>Lachnospirales</taxon>
        <taxon>Vallitaleaceae</taxon>
        <taxon>Vallitalea</taxon>
    </lineage>
</organism>
<dbReference type="InterPro" id="IPR039424">
    <property type="entry name" value="SBP_5"/>
</dbReference>
<proteinExistence type="predicted"/>
<gene>
    <name evidence="3" type="ORF">HZI73_24835</name>
</gene>
<dbReference type="InterPro" id="IPR000914">
    <property type="entry name" value="SBP_5_dom"/>
</dbReference>
<dbReference type="EMBL" id="CP058649">
    <property type="protein sequence ID" value="QUI25327.1"/>
    <property type="molecule type" value="Genomic_DNA"/>
</dbReference>
<dbReference type="Gene3D" id="3.90.76.10">
    <property type="entry name" value="Dipeptide-binding Protein, Domain 1"/>
    <property type="match status" value="1"/>
</dbReference>
<dbReference type="Gene3D" id="3.40.190.10">
    <property type="entry name" value="Periplasmic binding protein-like II"/>
    <property type="match status" value="1"/>
</dbReference>
<dbReference type="Proteomes" id="UP000683246">
    <property type="component" value="Chromosome"/>
</dbReference>
<evidence type="ECO:0000259" key="2">
    <source>
        <dbReference type="Pfam" id="PF00496"/>
    </source>
</evidence>
<dbReference type="GO" id="GO:1904680">
    <property type="term" value="F:peptide transmembrane transporter activity"/>
    <property type="evidence" value="ECO:0007669"/>
    <property type="project" value="TreeGrafter"/>
</dbReference>
<accession>A0A8J8MPT1</accession>
<dbReference type="GO" id="GO:0043190">
    <property type="term" value="C:ATP-binding cassette (ABC) transporter complex"/>
    <property type="evidence" value="ECO:0007669"/>
    <property type="project" value="InterPro"/>
</dbReference>
<evidence type="ECO:0000313" key="4">
    <source>
        <dbReference type="Proteomes" id="UP000683246"/>
    </source>
</evidence>
<dbReference type="Gene3D" id="3.10.105.10">
    <property type="entry name" value="Dipeptide-binding Protein, Domain 3"/>
    <property type="match status" value="1"/>
</dbReference>
<dbReference type="KEGG" id="vpy:HZI73_24835"/>
<dbReference type="PANTHER" id="PTHR30290:SF64">
    <property type="entry name" value="ABC TRANSPORTER PERIPLASMIC BINDING PROTEIN"/>
    <property type="match status" value="1"/>
</dbReference>
<evidence type="ECO:0000313" key="3">
    <source>
        <dbReference type="EMBL" id="QUI25327.1"/>
    </source>
</evidence>
<dbReference type="RefSeq" id="WP_212696028.1">
    <property type="nucleotide sequence ID" value="NZ_CP058649.1"/>
</dbReference>
<reference evidence="3" key="1">
    <citation type="submission" date="2020-07" db="EMBL/GenBank/DDBJ databases">
        <title>Vallitalea pronyensis genome.</title>
        <authorList>
            <person name="Postec A."/>
        </authorList>
    </citation>
    <scope>NUCLEOTIDE SEQUENCE</scope>
    <source>
        <strain evidence="3">FatNI3</strain>
    </source>
</reference>
<dbReference type="GO" id="GO:0015833">
    <property type="term" value="P:peptide transport"/>
    <property type="evidence" value="ECO:0007669"/>
    <property type="project" value="TreeGrafter"/>
</dbReference>
<dbReference type="SUPFAM" id="SSF53850">
    <property type="entry name" value="Periplasmic binding protein-like II"/>
    <property type="match status" value="1"/>
</dbReference>
<dbReference type="AlphaFoldDB" id="A0A8J8MPT1"/>
<sequence length="527" mass="60161">MHKKVLHLTLLFALLVMMLITEGCGKKVGKGTVQSMENNLIETYVIPDGTGDWGYPTPYGLIPRGPGFMRMNYIFDTLIWKNEEGDFIPALAKKWAYNEKENTYTFDLQDSATWHDGTPITANDIVFTVEYMKEHPIPWMNIKPIDRVVSNSEHQVTFKLKEKWAPFYGNIAGSMPILPEHIYKNIDDPRHDLSELATIGSGPFKLVAYNGEKGEYVYEAFKDYYQGCPIVEKLQYFHMNPQMQPQALLQGKVDAIFTNGDAEQLFKDKDITIIRDIATFKKLAFNHDKAPFNQKEFRHAIAYFINRDNIIDIAHRGHAFKGNAGIFPSKSSYFEEGVQQYTFDLEKGAQILKQLGYIKEGDYYKKDGKILGLKVLGHERVRRDVDIIVEQLRHAGIKAEAVYQDIQIADQMLISRDFDISVVESAAIGDPIFLNRDILGKSATSDQYDQSVELNNLLKQQLSAVNTEERHGLLKALQKVYAEELPSYQLYFSKFVYAHNGKVDLYFTEDGLSIGIPLAPNKMSFIK</sequence>
<keyword evidence="4" id="KW-1185">Reference proteome</keyword>
<dbReference type="GO" id="GO:0042597">
    <property type="term" value="C:periplasmic space"/>
    <property type="evidence" value="ECO:0007669"/>
    <property type="project" value="UniProtKB-ARBA"/>
</dbReference>